<evidence type="ECO:0008006" key="3">
    <source>
        <dbReference type="Google" id="ProtNLM"/>
    </source>
</evidence>
<sequence length="74" mass="8302">MAEVREIISIHIGQPGIQVGNSCWELFCLGHVISPARWHDAQAFLVSVDLVAMRIHPFSSILALSCSFWARLRL</sequence>
<reference evidence="1 2" key="1">
    <citation type="journal article" date="2020" name="Nat. Food">
        <title>A phased Vanilla planifolia genome enables genetic improvement of flavour and production.</title>
        <authorList>
            <person name="Hasing T."/>
            <person name="Tang H."/>
            <person name="Brym M."/>
            <person name="Khazi F."/>
            <person name="Huang T."/>
            <person name="Chambers A.H."/>
        </authorList>
    </citation>
    <scope>NUCLEOTIDE SEQUENCE [LARGE SCALE GENOMIC DNA]</scope>
    <source>
        <tissue evidence="1">Leaf</tissue>
    </source>
</reference>
<keyword evidence="2" id="KW-1185">Reference proteome</keyword>
<dbReference type="EMBL" id="JADCNL010000004">
    <property type="protein sequence ID" value="KAG0485516.1"/>
    <property type="molecule type" value="Genomic_DNA"/>
</dbReference>
<proteinExistence type="predicted"/>
<evidence type="ECO:0000313" key="2">
    <source>
        <dbReference type="Proteomes" id="UP000636800"/>
    </source>
</evidence>
<comment type="caution">
    <text evidence="1">The sequence shown here is derived from an EMBL/GenBank/DDBJ whole genome shotgun (WGS) entry which is preliminary data.</text>
</comment>
<evidence type="ECO:0000313" key="1">
    <source>
        <dbReference type="EMBL" id="KAG0485516.1"/>
    </source>
</evidence>
<dbReference type="OrthoDB" id="764273at2759"/>
<dbReference type="SUPFAM" id="SSF52490">
    <property type="entry name" value="Tubulin nucleotide-binding domain-like"/>
    <property type="match status" value="1"/>
</dbReference>
<name>A0A835V743_VANPL</name>
<dbReference type="InterPro" id="IPR036525">
    <property type="entry name" value="Tubulin/FtsZ_GTPase_sf"/>
</dbReference>
<dbReference type="Proteomes" id="UP000636800">
    <property type="component" value="Unassembled WGS sequence"/>
</dbReference>
<organism evidence="1 2">
    <name type="scientific">Vanilla planifolia</name>
    <name type="common">Vanilla</name>
    <dbReference type="NCBI Taxonomy" id="51239"/>
    <lineage>
        <taxon>Eukaryota</taxon>
        <taxon>Viridiplantae</taxon>
        <taxon>Streptophyta</taxon>
        <taxon>Embryophyta</taxon>
        <taxon>Tracheophyta</taxon>
        <taxon>Spermatophyta</taxon>
        <taxon>Magnoliopsida</taxon>
        <taxon>Liliopsida</taxon>
        <taxon>Asparagales</taxon>
        <taxon>Orchidaceae</taxon>
        <taxon>Vanilloideae</taxon>
        <taxon>Vanilleae</taxon>
        <taxon>Vanilla</taxon>
    </lineage>
</organism>
<dbReference type="AlphaFoldDB" id="A0A835V743"/>
<gene>
    <name evidence="1" type="ORF">HPP92_009595</name>
</gene>
<accession>A0A835V743</accession>
<dbReference type="Gene3D" id="3.40.50.1440">
    <property type="entry name" value="Tubulin/FtsZ, GTPase domain"/>
    <property type="match status" value="1"/>
</dbReference>
<protein>
    <recommendedName>
        <fullName evidence="3">Tubulin/FtsZ GTPase domain-containing protein</fullName>
    </recommendedName>
</protein>